<dbReference type="AlphaFoldDB" id="A0A2G9G884"/>
<evidence type="ECO:0000313" key="1">
    <source>
        <dbReference type="EMBL" id="PIN01432.1"/>
    </source>
</evidence>
<gene>
    <name evidence="1" type="ORF">CDL12_26058</name>
</gene>
<keyword evidence="2" id="KW-1185">Reference proteome</keyword>
<dbReference type="STRING" id="429701.A0A2G9G884"/>
<accession>A0A2G9G884</accession>
<name>A0A2G9G884_9LAMI</name>
<reference evidence="2" key="1">
    <citation type="journal article" date="2018" name="Gigascience">
        <title>Genome assembly of the Pink Ipe (Handroanthus impetiginosus, Bignoniaceae), a highly valued, ecologically keystone Neotropical timber forest tree.</title>
        <authorList>
            <person name="Silva-Junior O.B."/>
            <person name="Grattapaglia D."/>
            <person name="Novaes E."/>
            <person name="Collevatti R.G."/>
        </authorList>
    </citation>
    <scope>NUCLEOTIDE SEQUENCE [LARGE SCALE GENOMIC DNA]</scope>
    <source>
        <strain evidence="2">cv. UFG-1</strain>
    </source>
</reference>
<proteinExistence type="predicted"/>
<dbReference type="OrthoDB" id="909720at2759"/>
<dbReference type="EMBL" id="NKXS01006421">
    <property type="protein sequence ID" value="PIN01432.1"/>
    <property type="molecule type" value="Genomic_DNA"/>
</dbReference>
<dbReference type="Proteomes" id="UP000231279">
    <property type="component" value="Unassembled WGS sequence"/>
</dbReference>
<sequence>MVVKHNFKRSDHTISKYFNQTLRDIIRVDRLLLVGPRPVGDDFSVADGWVPRDSLNRPHGLRVPVECYYLCDARYTNCEGFLTPYHGTRCHLQDWWNRTSSLENAKECFNLKHS</sequence>
<protein>
    <submittedName>
        <fullName evidence="1">Uncharacterized protein</fullName>
    </submittedName>
</protein>
<comment type="caution">
    <text evidence="1">The sequence shown here is derived from an EMBL/GenBank/DDBJ whole genome shotgun (WGS) entry which is preliminary data.</text>
</comment>
<organism evidence="1 2">
    <name type="scientific">Handroanthus impetiginosus</name>
    <dbReference type="NCBI Taxonomy" id="429701"/>
    <lineage>
        <taxon>Eukaryota</taxon>
        <taxon>Viridiplantae</taxon>
        <taxon>Streptophyta</taxon>
        <taxon>Embryophyta</taxon>
        <taxon>Tracheophyta</taxon>
        <taxon>Spermatophyta</taxon>
        <taxon>Magnoliopsida</taxon>
        <taxon>eudicotyledons</taxon>
        <taxon>Gunneridae</taxon>
        <taxon>Pentapetalae</taxon>
        <taxon>asterids</taxon>
        <taxon>lamiids</taxon>
        <taxon>Lamiales</taxon>
        <taxon>Bignoniaceae</taxon>
        <taxon>Crescentiina</taxon>
        <taxon>Tabebuia alliance</taxon>
        <taxon>Handroanthus</taxon>
    </lineage>
</organism>
<evidence type="ECO:0000313" key="2">
    <source>
        <dbReference type="Proteomes" id="UP000231279"/>
    </source>
</evidence>